<sequence>MSPFNTFTVASAATPTIVGTALSHFLDNKHLENTPKASLSYHEGVELVRKFLLYASQHTVEQLQAFTAQYVPHPIWVHTEDESIPTEFLEKSAAHVVEQLGADGVERVGGREWWKWAPKKLTAEWIEMRKDWWTRTRHPEILPRTMFYVHGGGYFFGSVDEHRYQLQRHARKLKARVFAPRYRLAPQFPFPCAIYDVLACYLYLISTQSPETVILAGDSAGGGLILSLLVILRDQGLPMPAGAVLISPWVDLCHSFPSIVAGNEYDFMPPHGFFHKPSQAWPPPTEEDTEASITSEKPPIPSVHKKTVTIDGNLMTLKDQIHMYTTNDLIDHPLVSPVLQSTLGGLPPLLIIAGGGEILRDEQIYIAHKTANPDKYPTWPGHLIKDPSGRQQAALAKNYPPTKVWLQVYDGCCHVTPTLSFTRPAKLMFRAIAHFSAWALSNATNTSIKVDEDDDISVISTDDDNTNIPLPNAPQGHKLRQTGTIKGSNSMNVPAFDPENNMVRQQIDHQGRIFELPSVDELPGMSLLPEQIGVVKPEPVRRWLEAKKKCDAKFAKARREVERKRGKGQAVELAAASAAAGGGIGKSSLGLRFWSLMGYSHDEKTMAREEKAEAKAEVADRSSSAVCK</sequence>
<dbReference type="AlphaFoldDB" id="A0A3N4KDZ4"/>
<dbReference type="STRING" id="1336337.A0A3N4KDZ4"/>
<gene>
    <name evidence="4" type="ORF">L873DRAFT_1825733</name>
</gene>
<keyword evidence="5" id="KW-1185">Reference proteome</keyword>
<dbReference type="PANTHER" id="PTHR48081:SF19">
    <property type="entry name" value="AB HYDROLASE SUPERFAMILY PROTEIN C4A8.06C"/>
    <property type="match status" value="1"/>
</dbReference>
<keyword evidence="1 4" id="KW-0378">Hydrolase</keyword>
<feature type="compositionally biased region" description="Basic and acidic residues" evidence="2">
    <location>
        <begin position="604"/>
        <end position="620"/>
    </location>
</feature>
<dbReference type="Pfam" id="PF07859">
    <property type="entry name" value="Abhydrolase_3"/>
    <property type="match status" value="2"/>
</dbReference>
<dbReference type="EMBL" id="ML120359">
    <property type="protein sequence ID" value="RPB04115.1"/>
    <property type="molecule type" value="Genomic_DNA"/>
</dbReference>
<evidence type="ECO:0000256" key="2">
    <source>
        <dbReference type="SAM" id="MobiDB-lite"/>
    </source>
</evidence>
<dbReference type="PANTHER" id="PTHR48081">
    <property type="entry name" value="AB HYDROLASE SUPERFAMILY PROTEIN C4A8.06C"/>
    <property type="match status" value="1"/>
</dbReference>
<name>A0A3N4KDZ4_9PEZI</name>
<evidence type="ECO:0000259" key="3">
    <source>
        <dbReference type="Pfam" id="PF07859"/>
    </source>
</evidence>
<proteinExistence type="predicted"/>
<dbReference type="InterPro" id="IPR013094">
    <property type="entry name" value="AB_hydrolase_3"/>
</dbReference>
<dbReference type="InterPro" id="IPR029058">
    <property type="entry name" value="AB_hydrolase_fold"/>
</dbReference>
<evidence type="ECO:0000313" key="5">
    <source>
        <dbReference type="Proteomes" id="UP000276215"/>
    </source>
</evidence>
<feature type="region of interest" description="Disordered" evidence="2">
    <location>
        <begin position="604"/>
        <end position="628"/>
    </location>
</feature>
<organism evidence="4 5">
    <name type="scientific">Choiromyces venosus 120613-1</name>
    <dbReference type="NCBI Taxonomy" id="1336337"/>
    <lineage>
        <taxon>Eukaryota</taxon>
        <taxon>Fungi</taxon>
        <taxon>Dikarya</taxon>
        <taxon>Ascomycota</taxon>
        <taxon>Pezizomycotina</taxon>
        <taxon>Pezizomycetes</taxon>
        <taxon>Pezizales</taxon>
        <taxon>Tuberaceae</taxon>
        <taxon>Choiromyces</taxon>
    </lineage>
</organism>
<reference evidence="4 5" key="1">
    <citation type="journal article" date="2018" name="Nat. Ecol. Evol.">
        <title>Pezizomycetes genomes reveal the molecular basis of ectomycorrhizal truffle lifestyle.</title>
        <authorList>
            <person name="Murat C."/>
            <person name="Payen T."/>
            <person name="Noel B."/>
            <person name="Kuo A."/>
            <person name="Morin E."/>
            <person name="Chen J."/>
            <person name="Kohler A."/>
            <person name="Krizsan K."/>
            <person name="Balestrini R."/>
            <person name="Da Silva C."/>
            <person name="Montanini B."/>
            <person name="Hainaut M."/>
            <person name="Levati E."/>
            <person name="Barry K.W."/>
            <person name="Belfiori B."/>
            <person name="Cichocki N."/>
            <person name="Clum A."/>
            <person name="Dockter R.B."/>
            <person name="Fauchery L."/>
            <person name="Guy J."/>
            <person name="Iotti M."/>
            <person name="Le Tacon F."/>
            <person name="Lindquist E.A."/>
            <person name="Lipzen A."/>
            <person name="Malagnac F."/>
            <person name="Mello A."/>
            <person name="Molinier V."/>
            <person name="Miyauchi S."/>
            <person name="Poulain J."/>
            <person name="Riccioni C."/>
            <person name="Rubini A."/>
            <person name="Sitrit Y."/>
            <person name="Splivallo R."/>
            <person name="Traeger S."/>
            <person name="Wang M."/>
            <person name="Zifcakova L."/>
            <person name="Wipf D."/>
            <person name="Zambonelli A."/>
            <person name="Paolocci F."/>
            <person name="Nowrousian M."/>
            <person name="Ottonello S."/>
            <person name="Baldrian P."/>
            <person name="Spatafora J.W."/>
            <person name="Henrissat B."/>
            <person name="Nagy L.G."/>
            <person name="Aury J.M."/>
            <person name="Wincker P."/>
            <person name="Grigoriev I.V."/>
            <person name="Bonfante P."/>
            <person name="Martin F.M."/>
        </authorList>
    </citation>
    <scope>NUCLEOTIDE SEQUENCE [LARGE SCALE GENOMIC DNA]</scope>
    <source>
        <strain evidence="4 5">120613-1</strain>
    </source>
</reference>
<dbReference type="Gene3D" id="3.40.50.1820">
    <property type="entry name" value="alpha/beta hydrolase"/>
    <property type="match status" value="1"/>
</dbReference>
<protein>
    <submittedName>
        <fullName evidence="4">Alpha/beta-hydrolase</fullName>
    </submittedName>
</protein>
<dbReference type="InterPro" id="IPR050300">
    <property type="entry name" value="GDXG_lipolytic_enzyme"/>
</dbReference>
<dbReference type="OrthoDB" id="2336090at2759"/>
<feature type="domain" description="Alpha/beta hydrolase fold-3" evidence="3">
    <location>
        <begin position="146"/>
        <end position="259"/>
    </location>
</feature>
<evidence type="ECO:0000313" key="4">
    <source>
        <dbReference type="EMBL" id="RPB04115.1"/>
    </source>
</evidence>
<dbReference type="SUPFAM" id="SSF53474">
    <property type="entry name" value="alpha/beta-Hydrolases"/>
    <property type="match status" value="1"/>
</dbReference>
<dbReference type="GO" id="GO:0016787">
    <property type="term" value="F:hydrolase activity"/>
    <property type="evidence" value="ECO:0007669"/>
    <property type="project" value="UniProtKB-KW"/>
</dbReference>
<dbReference type="Proteomes" id="UP000276215">
    <property type="component" value="Unassembled WGS sequence"/>
</dbReference>
<accession>A0A3N4KDZ4</accession>
<feature type="region of interest" description="Disordered" evidence="2">
    <location>
        <begin position="279"/>
        <end position="302"/>
    </location>
</feature>
<feature type="domain" description="Alpha/beta hydrolase fold-3" evidence="3">
    <location>
        <begin position="320"/>
        <end position="371"/>
    </location>
</feature>
<evidence type="ECO:0000256" key="1">
    <source>
        <dbReference type="ARBA" id="ARBA00022801"/>
    </source>
</evidence>